<dbReference type="Proteomes" id="UP000494206">
    <property type="component" value="Unassembled WGS sequence"/>
</dbReference>
<evidence type="ECO:0000313" key="14">
    <source>
        <dbReference type="EMBL" id="CAB3397934.1"/>
    </source>
</evidence>
<sequence length="1078" mass="120580">MIKKCAILALFLLIGIDCQKKNIIGLTSEDEQELHIKKTQTAGLKLSNDDLDWEQIEEQRAQKKANNVATTFSDEYVPEKASVMSSTSAHEAGMLFTQALSYTEKGKGHGKDGKRAAHRLLELAAQLGHPEAKKITAYGHLFGDYTRWSIEEAKKTFVELESTGSPDAQLGIGFMHATGVGMEKSDQGKAIVYYMFSALGGNPLAQMAMGFRYHSGVGVPQSCESALSYYQKVAKFVADNVRLTTSQAIQRVRLTDENDPTITVQPGTTPLDNNLLEYYRMLADKGDVSSQLGLGQIYLNGGRGVEQNFELAHNYFDAAAKSGNMDAHAQLGKMYLEGTPSTPKDGEIAFGYLLKAADRGSASAQATLGLMYMKGLSVKKNFDKALRLLTLSADKKHVEGQLYLGELYYKGVPTSAGIKRDFKKALKLFQMSSQSGHMLGYYNLAQMHATGTGVARSCTHAVELFKSVAERGKWGERLMEAYSAYKNGRQDEAAMKYLFLAELGYEVAQTNLAYILDRGEATALFPGSRENNLERAFVNWQRSANQEYPVARVKLGDYYYYGLGTEPDFGMAFMNYKTAVDRHAVAQAMFNLGYMHEVGEGISRDLYLAKRFYDQSIEHNADAYFPAKLALAKLAVVFYLEQINKLPLFSFLENTLGSRWDIIAMRTGPELWKTLTSVSKSGQKKGRRNTRQPVRPLNRFYRIGSSPMKVEFAGLNAPIRLKEDQPLVGIVEQTEDEVRENFGSVKRNLEERDTGKKKRNREKLHPMERGFSGTQLVGQKLGPPPPIDGVDFSDFETYCLEVKRTSNMTNVFGRVHTMSALIVTGNGKGLAGYAVGKAPIHRTTTAIINGMNMASKKLFFVELHEDRTIYQDFYAECRNTRVFAQRRPLGYGLVCHPRLIKICEAIGIKDIYVKVEGSTKNYLALTHAFVTGLLNQETHQQLAERKGLHVVEMSPSRHFLPQIVASPISTELKVEDELEALDRLNLDDFYGEGRYPLRKPKALPFFSNLEGHLKARWRKHPFRNHEDVMVRLLADGVVPRWTRDVRAGWAAERHERMVAGVEPIPVGIGLSDIVPKKE</sequence>
<evidence type="ECO:0000256" key="12">
    <source>
        <dbReference type="SAM" id="SignalP"/>
    </source>
</evidence>
<evidence type="ECO:0000256" key="8">
    <source>
        <dbReference type="ARBA" id="ARBA00041606"/>
    </source>
</evidence>
<dbReference type="InterPro" id="IPR011990">
    <property type="entry name" value="TPR-like_helical_dom_sf"/>
</dbReference>
<dbReference type="PANTHER" id="PTHR11102:SF147">
    <property type="entry name" value="SEL1L ADAPTOR SUBUNIT OF ERAD E3 UBIQUITIN LIGASE"/>
    <property type="match status" value="1"/>
</dbReference>
<dbReference type="PROSITE" id="PS50881">
    <property type="entry name" value="S5_DSRBD"/>
    <property type="match status" value="1"/>
</dbReference>
<feature type="chain" id="PRO_5035856537" description="Small ribosomal subunit protein uS5m" evidence="12">
    <location>
        <begin position="19"/>
        <end position="1078"/>
    </location>
</feature>
<dbReference type="InterPro" id="IPR048584">
    <property type="entry name" value="Ribosomal_uS5m_N"/>
</dbReference>
<keyword evidence="5 10" id="KW-0687">Ribonucleoprotein</keyword>
<comment type="subcellular location">
    <subcellularLocation>
        <location evidence="1">Mitochondrion</location>
    </subcellularLocation>
</comment>
<evidence type="ECO:0000256" key="9">
    <source>
        <dbReference type="ARBA" id="ARBA00062683"/>
    </source>
</evidence>
<dbReference type="SMART" id="SM00671">
    <property type="entry name" value="SEL1"/>
    <property type="match status" value="11"/>
</dbReference>
<accession>A0A8S1EEH0</accession>
<dbReference type="EMBL" id="CADEPM010000001">
    <property type="protein sequence ID" value="CAB3397934.1"/>
    <property type="molecule type" value="Genomic_DNA"/>
</dbReference>
<keyword evidence="12" id="KW-0732">Signal</keyword>
<dbReference type="PANTHER" id="PTHR11102">
    <property type="entry name" value="SEL-1-LIKE PROTEIN"/>
    <property type="match status" value="1"/>
</dbReference>
<dbReference type="GO" id="GO:0005789">
    <property type="term" value="C:endoplasmic reticulum membrane"/>
    <property type="evidence" value="ECO:0007669"/>
    <property type="project" value="TreeGrafter"/>
</dbReference>
<organism evidence="14 15">
    <name type="scientific">Caenorhabditis bovis</name>
    <dbReference type="NCBI Taxonomy" id="2654633"/>
    <lineage>
        <taxon>Eukaryota</taxon>
        <taxon>Metazoa</taxon>
        <taxon>Ecdysozoa</taxon>
        <taxon>Nematoda</taxon>
        <taxon>Chromadorea</taxon>
        <taxon>Rhabditida</taxon>
        <taxon>Rhabditina</taxon>
        <taxon>Rhabditomorpha</taxon>
        <taxon>Rhabditoidea</taxon>
        <taxon>Rhabditidae</taxon>
        <taxon>Peloderinae</taxon>
        <taxon>Caenorhabditis</taxon>
    </lineage>
</organism>
<dbReference type="InterPro" id="IPR005324">
    <property type="entry name" value="Ribosomal_uS5_C"/>
</dbReference>
<evidence type="ECO:0000256" key="3">
    <source>
        <dbReference type="ARBA" id="ARBA00022980"/>
    </source>
</evidence>
<evidence type="ECO:0000256" key="11">
    <source>
        <dbReference type="RuleBase" id="RU003823"/>
    </source>
</evidence>
<dbReference type="Pfam" id="PF21251">
    <property type="entry name" value="Ribosomal_uS5m_N"/>
    <property type="match status" value="1"/>
</dbReference>
<dbReference type="InterPro" id="IPR014721">
    <property type="entry name" value="Ribsml_uS5_D2-typ_fold_subgr"/>
</dbReference>
<dbReference type="GO" id="GO:0005763">
    <property type="term" value="C:mitochondrial small ribosomal subunit"/>
    <property type="evidence" value="ECO:0007669"/>
    <property type="project" value="UniProtKB-ARBA"/>
</dbReference>
<evidence type="ECO:0000256" key="6">
    <source>
        <dbReference type="ARBA" id="ARBA00038101"/>
    </source>
</evidence>
<dbReference type="InterPro" id="IPR013810">
    <property type="entry name" value="Ribosomal_uS5_N"/>
</dbReference>
<dbReference type="FunFam" id="3.30.160.20:FF:000022">
    <property type="entry name" value="28S ribosomal protein S5, mitochondrial"/>
    <property type="match status" value="1"/>
</dbReference>
<keyword evidence="4" id="KW-0496">Mitochondrion</keyword>
<comment type="subunit">
    <text evidence="9">Component of the mitochondrial ribosome small subunit (28S) which comprises a 12S rRNA and about 30 distinct proteins.</text>
</comment>
<comment type="similarity">
    <text evidence="2 11">Belongs to the universal ribosomal protein uS5 family.</text>
</comment>
<feature type="signal peptide" evidence="12">
    <location>
        <begin position="1"/>
        <end position="18"/>
    </location>
</feature>
<feature type="domain" description="S5 DRBM" evidence="13">
    <location>
        <begin position="795"/>
        <end position="861"/>
    </location>
</feature>
<dbReference type="GO" id="GO:0005743">
    <property type="term" value="C:mitochondrial inner membrane"/>
    <property type="evidence" value="ECO:0007669"/>
    <property type="project" value="UniProtKB-ARBA"/>
</dbReference>
<evidence type="ECO:0000256" key="10">
    <source>
        <dbReference type="PROSITE-ProRule" id="PRU00268"/>
    </source>
</evidence>
<dbReference type="Pfam" id="PF03719">
    <property type="entry name" value="Ribosomal_S5_C"/>
    <property type="match status" value="1"/>
</dbReference>
<dbReference type="SUPFAM" id="SSF81901">
    <property type="entry name" value="HCP-like"/>
    <property type="match status" value="3"/>
</dbReference>
<name>A0A8S1EEH0_9PELO</name>
<dbReference type="SUPFAM" id="SSF54211">
    <property type="entry name" value="Ribosomal protein S5 domain 2-like"/>
    <property type="match status" value="1"/>
</dbReference>
<dbReference type="Gene3D" id="3.30.160.20">
    <property type="match status" value="1"/>
</dbReference>
<dbReference type="InterPro" id="IPR050767">
    <property type="entry name" value="Sel1_AlgK"/>
</dbReference>
<dbReference type="AlphaFoldDB" id="A0A8S1EEH0"/>
<dbReference type="Pfam" id="PF00333">
    <property type="entry name" value="Ribosomal_S5"/>
    <property type="match status" value="1"/>
</dbReference>
<evidence type="ECO:0000256" key="2">
    <source>
        <dbReference type="ARBA" id="ARBA00008945"/>
    </source>
</evidence>
<comment type="caution">
    <text evidence="14">The sequence shown here is derived from an EMBL/GenBank/DDBJ whole genome shotgun (WGS) entry which is preliminary data.</text>
</comment>
<dbReference type="GO" id="GO:0003723">
    <property type="term" value="F:RNA binding"/>
    <property type="evidence" value="ECO:0007669"/>
    <property type="project" value="InterPro"/>
</dbReference>
<keyword evidence="3 10" id="KW-0689">Ribosomal protein</keyword>
<dbReference type="PROSITE" id="PS00585">
    <property type="entry name" value="RIBOSOMAL_S5"/>
    <property type="match status" value="1"/>
</dbReference>
<protein>
    <recommendedName>
        <fullName evidence="7">Small ribosomal subunit protein uS5m</fullName>
    </recommendedName>
    <alternativeName>
        <fullName evidence="8">28S ribosomal protein S5, mitochondrial</fullName>
    </alternativeName>
</protein>
<evidence type="ECO:0000256" key="7">
    <source>
        <dbReference type="ARBA" id="ARBA00039335"/>
    </source>
</evidence>
<dbReference type="InterPro" id="IPR006597">
    <property type="entry name" value="Sel1-like"/>
</dbReference>
<keyword evidence="15" id="KW-1185">Reference proteome</keyword>
<evidence type="ECO:0000313" key="15">
    <source>
        <dbReference type="Proteomes" id="UP000494206"/>
    </source>
</evidence>
<dbReference type="Pfam" id="PF08238">
    <property type="entry name" value="Sel1"/>
    <property type="match status" value="11"/>
</dbReference>
<reference evidence="14 15" key="1">
    <citation type="submission" date="2020-04" db="EMBL/GenBank/DDBJ databases">
        <authorList>
            <person name="Laetsch R D."/>
            <person name="Stevens L."/>
            <person name="Kumar S."/>
            <person name="Blaxter L. M."/>
        </authorList>
    </citation>
    <scope>NUCLEOTIDE SEQUENCE [LARGE SCALE GENOMIC DNA]</scope>
</reference>
<proteinExistence type="inferred from homology"/>
<gene>
    <name evidence="14" type="ORF">CBOVIS_LOCUS1274</name>
</gene>
<dbReference type="InterPro" id="IPR020568">
    <property type="entry name" value="Ribosomal_Su5_D2-typ_SF"/>
</dbReference>
<dbReference type="Gene3D" id="1.25.40.10">
    <property type="entry name" value="Tetratricopeptide repeat domain"/>
    <property type="match status" value="4"/>
</dbReference>
<dbReference type="FunFam" id="3.30.230.10:FF:000002">
    <property type="entry name" value="30S ribosomal protein S5"/>
    <property type="match status" value="1"/>
</dbReference>
<dbReference type="GO" id="GO:0036503">
    <property type="term" value="P:ERAD pathway"/>
    <property type="evidence" value="ECO:0007669"/>
    <property type="project" value="TreeGrafter"/>
</dbReference>
<evidence type="ECO:0000256" key="5">
    <source>
        <dbReference type="ARBA" id="ARBA00023274"/>
    </source>
</evidence>
<dbReference type="SUPFAM" id="SSF54768">
    <property type="entry name" value="dsRNA-binding domain-like"/>
    <property type="match status" value="1"/>
</dbReference>
<dbReference type="OrthoDB" id="27934at2759"/>
<comment type="similarity">
    <text evidence="6">Belongs to the sel-1 family.</text>
</comment>
<dbReference type="InterPro" id="IPR018192">
    <property type="entry name" value="Ribosomal_uS5_N_CS"/>
</dbReference>
<evidence type="ECO:0000259" key="13">
    <source>
        <dbReference type="PROSITE" id="PS50881"/>
    </source>
</evidence>
<evidence type="ECO:0000256" key="1">
    <source>
        <dbReference type="ARBA" id="ARBA00004173"/>
    </source>
</evidence>
<dbReference type="GO" id="GO:0003735">
    <property type="term" value="F:structural constituent of ribosome"/>
    <property type="evidence" value="ECO:0007669"/>
    <property type="project" value="UniProtKB-UniRule"/>
</dbReference>
<evidence type="ECO:0000256" key="4">
    <source>
        <dbReference type="ARBA" id="ARBA00023128"/>
    </source>
</evidence>
<dbReference type="Gene3D" id="3.30.230.10">
    <property type="match status" value="1"/>
</dbReference>
<dbReference type="GO" id="GO:0006412">
    <property type="term" value="P:translation"/>
    <property type="evidence" value="ECO:0007669"/>
    <property type="project" value="InterPro"/>
</dbReference>